<comment type="caution">
    <text evidence="3">The sequence shown here is derived from an EMBL/GenBank/DDBJ whole genome shotgun (WGS) entry which is preliminary data.</text>
</comment>
<protein>
    <submittedName>
        <fullName evidence="3">MinD/ParA family protein</fullName>
    </submittedName>
</protein>
<gene>
    <name evidence="3" type="ORF">KO481_35595</name>
</gene>
<dbReference type="Proteomes" id="UP000733379">
    <property type="component" value="Unassembled WGS sequence"/>
</dbReference>
<sequence length="354" mass="38001">MPGSQWAATSAAPPWAQGPTAYTTAHPEVHRPEVMPATLSSQDLLSQIAAMKQAKLRSNAGMRGALNKVGFNLGLSPAERRFEDRRSRIRRPLSRTYQIAVLSVKGGVGRTTITATLGSTFSHLRPDRVVAVDANPDFGDLATRTSRHPYGLTLRDLAYAQNLDAFSAVHSYTAINSADLAVVASPWTTESVEALSGPEFAAATDTLRRHYNLMLVDCGTGVLTSATNTVMRSSDSVVVVTPATVGGVKGAVATLNWLNMHGFPHLVENSIVAIVHQRPDKPIVEVAEIEKLFATVSRPTCVVPYDQHLAEGGEIDLRLVDKETAVVFEELAAALADNFSGFTDGRHAESGGYR</sequence>
<dbReference type="InterPro" id="IPR027417">
    <property type="entry name" value="P-loop_NTPase"/>
</dbReference>
<evidence type="ECO:0000256" key="1">
    <source>
        <dbReference type="SAM" id="MobiDB-lite"/>
    </source>
</evidence>
<evidence type="ECO:0000259" key="2">
    <source>
        <dbReference type="Pfam" id="PF13614"/>
    </source>
</evidence>
<name>A0ABS6B949_9NOCA</name>
<evidence type="ECO:0000313" key="4">
    <source>
        <dbReference type="Proteomes" id="UP000733379"/>
    </source>
</evidence>
<accession>A0ABS6B949</accession>
<reference evidence="3 4" key="1">
    <citation type="submission" date="2021-06" db="EMBL/GenBank/DDBJ databases">
        <title>Actinomycetes sequencing.</title>
        <authorList>
            <person name="Shan Q."/>
        </authorList>
    </citation>
    <scope>NUCLEOTIDE SEQUENCE [LARGE SCALE GENOMIC DNA]</scope>
    <source>
        <strain evidence="3 4">NEAU-G5</strain>
    </source>
</reference>
<dbReference type="PANTHER" id="PTHR43384:SF14">
    <property type="entry name" value="ESX-1 SECRETION-ASSOCIATED PROTEIN ESPI"/>
    <property type="match status" value="1"/>
</dbReference>
<dbReference type="InterPro" id="IPR050625">
    <property type="entry name" value="ParA/MinD_ATPase"/>
</dbReference>
<feature type="domain" description="AAA" evidence="2">
    <location>
        <begin position="99"/>
        <end position="255"/>
    </location>
</feature>
<dbReference type="SUPFAM" id="SSF52540">
    <property type="entry name" value="P-loop containing nucleoside triphosphate hydrolases"/>
    <property type="match status" value="1"/>
</dbReference>
<proteinExistence type="predicted"/>
<organism evidence="3 4">
    <name type="scientific">Nocardia albiluteola</name>
    <dbReference type="NCBI Taxonomy" id="2842303"/>
    <lineage>
        <taxon>Bacteria</taxon>
        <taxon>Bacillati</taxon>
        <taxon>Actinomycetota</taxon>
        <taxon>Actinomycetes</taxon>
        <taxon>Mycobacteriales</taxon>
        <taxon>Nocardiaceae</taxon>
        <taxon>Nocardia</taxon>
    </lineage>
</organism>
<keyword evidence="4" id="KW-1185">Reference proteome</keyword>
<dbReference type="Pfam" id="PF13614">
    <property type="entry name" value="AAA_31"/>
    <property type="match status" value="1"/>
</dbReference>
<dbReference type="PANTHER" id="PTHR43384">
    <property type="entry name" value="SEPTUM SITE-DETERMINING PROTEIN MIND HOMOLOG, CHLOROPLASTIC-RELATED"/>
    <property type="match status" value="1"/>
</dbReference>
<feature type="region of interest" description="Disordered" evidence="1">
    <location>
        <begin position="1"/>
        <end position="22"/>
    </location>
</feature>
<evidence type="ECO:0000313" key="3">
    <source>
        <dbReference type="EMBL" id="MBU3066831.1"/>
    </source>
</evidence>
<dbReference type="EMBL" id="JAHKNI010000016">
    <property type="protein sequence ID" value="MBU3066831.1"/>
    <property type="molecule type" value="Genomic_DNA"/>
</dbReference>
<dbReference type="InterPro" id="IPR025669">
    <property type="entry name" value="AAA_dom"/>
</dbReference>
<dbReference type="Gene3D" id="3.40.50.300">
    <property type="entry name" value="P-loop containing nucleotide triphosphate hydrolases"/>
    <property type="match status" value="1"/>
</dbReference>